<protein>
    <recommendedName>
        <fullName evidence="2">DUF1508 domain-containing protein</fullName>
    </recommendedName>
</protein>
<comment type="caution">
    <text evidence="3">The sequence shown here is derived from an EMBL/GenBank/DDBJ whole genome shotgun (WGS) entry which is preliminary data.</text>
</comment>
<accession>A0A0N8QFQ4</accession>
<dbReference type="Gene3D" id="3.30.160.160">
    <property type="entry name" value="YegP-like"/>
    <property type="match status" value="1"/>
</dbReference>
<evidence type="ECO:0000313" key="3">
    <source>
        <dbReference type="EMBL" id="KPW25838.1"/>
    </source>
</evidence>
<evidence type="ECO:0000259" key="2">
    <source>
        <dbReference type="Pfam" id="PF07411"/>
    </source>
</evidence>
<comment type="similarity">
    <text evidence="1">Belongs to the UPF0339 family. Duplicated subfamily.</text>
</comment>
<dbReference type="Proteomes" id="UP000050297">
    <property type="component" value="Unassembled WGS sequence"/>
</dbReference>
<name>A0A0N8QFQ4_PSESX</name>
<evidence type="ECO:0000313" key="4">
    <source>
        <dbReference type="Proteomes" id="UP000050297"/>
    </source>
</evidence>
<reference evidence="3 4" key="1">
    <citation type="submission" date="2015-09" db="EMBL/GenBank/DDBJ databases">
        <title>Genome announcement of multiple Pseudomonas syringae strains.</title>
        <authorList>
            <person name="Thakur S."/>
            <person name="Wang P.W."/>
            <person name="Gong Y."/>
            <person name="Weir B.S."/>
            <person name="Guttman D.S."/>
        </authorList>
    </citation>
    <scope>NUCLEOTIDE SEQUENCE [LARGE SCALE GENOMIC DNA]</scope>
    <source>
        <strain evidence="3 4">ICMP2802</strain>
    </source>
</reference>
<feature type="domain" description="DUF1508" evidence="2">
    <location>
        <begin position="20"/>
        <end position="67"/>
    </location>
</feature>
<dbReference type="AlphaFoldDB" id="A0A0N8QFQ4"/>
<dbReference type="EMBL" id="LJPM01000068">
    <property type="protein sequence ID" value="KPW25838.1"/>
    <property type="molecule type" value="Genomic_DNA"/>
</dbReference>
<dbReference type="Pfam" id="PF07411">
    <property type="entry name" value="DUF1508"/>
    <property type="match status" value="1"/>
</dbReference>
<organism evidence="3 4">
    <name type="scientific">Pseudomonas syringae pv. aceris</name>
    <dbReference type="NCBI Taxonomy" id="199198"/>
    <lineage>
        <taxon>Bacteria</taxon>
        <taxon>Pseudomonadati</taxon>
        <taxon>Pseudomonadota</taxon>
        <taxon>Gammaproteobacteria</taxon>
        <taxon>Pseudomonadales</taxon>
        <taxon>Pseudomonadaceae</taxon>
        <taxon>Pseudomonas</taxon>
        <taxon>Pseudomonas syringae</taxon>
    </lineage>
</organism>
<dbReference type="SUPFAM" id="SSF160113">
    <property type="entry name" value="YegP-like"/>
    <property type="match status" value="1"/>
</dbReference>
<dbReference type="PATRIC" id="fig|199198.5.peg.2096"/>
<dbReference type="InterPro" id="IPR036913">
    <property type="entry name" value="YegP-like_sf"/>
</dbReference>
<evidence type="ECO:0000256" key="1">
    <source>
        <dbReference type="ARBA" id="ARBA00007576"/>
    </source>
</evidence>
<dbReference type="InterPro" id="IPR010879">
    <property type="entry name" value="DUF1508"/>
</dbReference>
<gene>
    <name evidence="3" type="ORF">ALO91_01478</name>
</gene>
<proteinExistence type="inferred from homology"/>
<sequence length="77" mass="8870">MVTFKEIYMAEVAYYYVYKDAKNEWRWKFVAKNTKTIAVSSESYHNLVDCEHSISLINTQGPSAPVVGDDSFKAARR</sequence>